<proteinExistence type="predicted"/>
<comment type="caution">
    <text evidence="2">The sequence shown here is derived from an EMBL/GenBank/DDBJ whole genome shotgun (WGS) entry which is preliminary data.</text>
</comment>
<keyword evidence="3" id="KW-1185">Reference proteome</keyword>
<reference evidence="2 3" key="1">
    <citation type="submission" date="2020-02" db="EMBL/GenBank/DDBJ databases">
        <authorList>
            <person name="Chen W.-M."/>
        </authorList>
    </citation>
    <scope>NUCLEOTIDE SEQUENCE [LARGE SCALE GENOMIC DNA]</scope>
    <source>
        <strain evidence="2 3">KMS-5</strain>
    </source>
</reference>
<protein>
    <recommendedName>
        <fullName evidence="1">Hedgehog/Intein (Hint) domain-containing protein</fullName>
    </recommendedName>
</protein>
<feature type="domain" description="Hedgehog/Intein (Hint)" evidence="1">
    <location>
        <begin position="24"/>
        <end position="150"/>
    </location>
</feature>
<sequence>MAQLAEASFAAETSAQEIFAGTGLVQGTPVLTLDGELPVEFLMPGDRVITRNGMRKVLQVEVTRVENARVVAISPDSLGVGRPDAVIFVAPAQAVLIRDWRAKALYGRTEAQVAAASLCDGEFIRADILPEARFVALRFAGPEVIFAGGTELACAAVPVAA</sequence>
<evidence type="ECO:0000313" key="2">
    <source>
        <dbReference type="EMBL" id="NEY88795.1"/>
    </source>
</evidence>
<gene>
    <name evidence="2" type="ORF">G4Z14_00650</name>
</gene>
<dbReference type="EMBL" id="JAAIVJ010000001">
    <property type="protein sequence ID" value="NEY88795.1"/>
    <property type="molecule type" value="Genomic_DNA"/>
</dbReference>
<evidence type="ECO:0000259" key="1">
    <source>
        <dbReference type="Pfam" id="PF13403"/>
    </source>
</evidence>
<evidence type="ECO:0000313" key="3">
    <source>
        <dbReference type="Proteomes" id="UP000477782"/>
    </source>
</evidence>
<dbReference type="RefSeq" id="WP_164622811.1">
    <property type="nucleotide sequence ID" value="NZ_JAAIVJ010000001.1"/>
</dbReference>
<accession>A0A6M0QN23</accession>
<organism evidence="2 3">
    <name type="scientific">Tabrizicola oligotrophica</name>
    <dbReference type="NCBI Taxonomy" id="2710650"/>
    <lineage>
        <taxon>Bacteria</taxon>
        <taxon>Pseudomonadati</taxon>
        <taxon>Pseudomonadota</taxon>
        <taxon>Alphaproteobacteria</taxon>
        <taxon>Rhodobacterales</taxon>
        <taxon>Paracoccaceae</taxon>
        <taxon>Tabrizicola</taxon>
    </lineage>
</organism>
<dbReference type="Pfam" id="PF13403">
    <property type="entry name" value="Hint_2"/>
    <property type="match status" value="1"/>
</dbReference>
<name>A0A6M0QN23_9RHOB</name>
<dbReference type="InterPro" id="IPR028992">
    <property type="entry name" value="Hedgehog/Intein_dom"/>
</dbReference>
<dbReference type="AlphaFoldDB" id="A0A6M0QN23"/>
<dbReference type="Proteomes" id="UP000477782">
    <property type="component" value="Unassembled WGS sequence"/>
</dbReference>